<dbReference type="EMBL" id="GDHC01017166">
    <property type="protein sequence ID" value="JAQ01463.1"/>
    <property type="molecule type" value="Transcribed_RNA"/>
</dbReference>
<accession>A0A146KYI3</accession>
<dbReference type="Gene3D" id="3.40.50.1000">
    <property type="entry name" value="HAD superfamily/HAD-like"/>
    <property type="match status" value="1"/>
</dbReference>
<dbReference type="InterPro" id="IPR023214">
    <property type="entry name" value="HAD_sf"/>
</dbReference>
<protein>
    <submittedName>
        <fullName evidence="1">Haloacid dehalogenase-like hydrolase domain-containing protein 2</fullName>
    </submittedName>
</protein>
<sequence length="126" mass="14437">MKKIEAVLIDLSGTLHIENTATPNAVDALKRLRASKVKIKFVTNTTKESKRVLYQRCYQIRWKAGLCGRRFGTRKIQSSRPQRSSEVAVRWWQAGGYSSRAVLQNVIGALSRSWTIRQAFGIRCRR</sequence>
<evidence type="ECO:0000313" key="1">
    <source>
        <dbReference type="EMBL" id="JAQ01463.1"/>
    </source>
</evidence>
<reference evidence="1" key="1">
    <citation type="journal article" date="2016" name="Gigascience">
        <title>De novo construction of an expanded transcriptome assembly for the western tarnished plant bug, Lygus hesperus.</title>
        <authorList>
            <person name="Tassone E.E."/>
            <person name="Geib S.M."/>
            <person name="Hall B."/>
            <person name="Fabrick J.A."/>
            <person name="Brent C.S."/>
            <person name="Hull J.J."/>
        </authorList>
    </citation>
    <scope>NUCLEOTIDE SEQUENCE</scope>
</reference>
<keyword evidence="1" id="KW-0378">Hydrolase</keyword>
<dbReference type="InterPro" id="IPR036412">
    <property type="entry name" value="HAD-like_sf"/>
</dbReference>
<name>A0A146KYI3_LYGHE</name>
<dbReference type="AlphaFoldDB" id="A0A146KYI3"/>
<proteinExistence type="predicted"/>
<dbReference type="Pfam" id="PF13344">
    <property type="entry name" value="Hydrolase_6"/>
    <property type="match status" value="1"/>
</dbReference>
<dbReference type="InterPro" id="IPR006357">
    <property type="entry name" value="HAD-SF_hydro_IIA"/>
</dbReference>
<organism evidence="1">
    <name type="scientific">Lygus hesperus</name>
    <name type="common">Western plant bug</name>
    <dbReference type="NCBI Taxonomy" id="30085"/>
    <lineage>
        <taxon>Eukaryota</taxon>
        <taxon>Metazoa</taxon>
        <taxon>Ecdysozoa</taxon>
        <taxon>Arthropoda</taxon>
        <taxon>Hexapoda</taxon>
        <taxon>Insecta</taxon>
        <taxon>Pterygota</taxon>
        <taxon>Neoptera</taxon>
        <taxon>Paraneoptera</taxon>
        <taxon>Hemiptera</taxon>
        <taxon>Heteroptera</taxon>
        <taxon>Panheteroptera</taxon>
        <taxon>Cimicomorpha</taxon>
        <taxon>Miridae</taxon>
        <taxon>Mirini</taxon>
        <taxon>Lygus</taxon>
    </lineage>
</organism>
<dbReference type="GO" id="GO:0016787">
    <property type="term" value="F:hydrolase activity"/>
    <property type="evidence" value="ECO:0007669"/>
    <property type="project" value="UniProtKB-KW"/>
</dbReference>
<dbReference type="SUPFAM" id="SSF56784">
    <property type="entry name" value="HAD-like"/>
    <property type="match status" value="1"/>
</dbReference>
<gene>
    <name evidence="1" type="primary">Hdhd2_2</name>
    <name evidence="1" type="ORF">g.82173</name>
</gene>